<dbReference type="EMBL" id="CAJVPP010026795">
    <property type="protein sequence ID" value="CAG8754429.1"/>
    <property type="molecule type" value="Genomic_DNA"/>
</dbReference>
<dbReference type="Proteomes" id="UP000789375">
    <property type="component" value="Unassembled WGS sequence"/>
</dbReference>
<keyword evidence="3" id="KW-1185">Reference proteome</keyword>
<feature type="non-terminal residue" evidence="2">
    <location>
        <position position="1"/>
    </location>
</feature>
<evidence type="ECO:0000256" key="1">
    <source>
        <dbReference type="SAM" id="Phobius"/>
    </source>
</evidence>
<feature type="transmembrane region" description="Helical" evidence="1">
    <location>
        <begin position="20"/>
        <end position="43"/>
    </location>
</feature>
<organism evidence="2 3">
    <name type="scientific">Funneliformis mosseae</name>
    <name type="common">Endomycorrhizal fungus</name>
    <name type="synonym">Glomus mosseae</name>
    <dbReference type="NCBI Taxonomy" id="27381"/>
    <lineage>
        <taxon>Eukaryota</taxon>
        <taxon>Fungi</taxon>
        <taxon>Fungi incertae sedis</taxon>
        <taxon>Mucoromycota</taxon>
        <taxon>Glomeromycotina</taxon>
        <taxon>Glomeromycetes</taxon>
        <taxon>Glomerales</taxon>
        <taxon>Glomeraceae</taxon>
        <taxon>Funneliformis</taxon>
    </lineage>
</organism>
<evidence type="ECO:0000313" key="2">
    <source>
        <dbReference type="EMBL" id="CAG8754429.1"/>
    </source>
</evidence>
<protein>
    <submittedName>
        <fullName evidence="2">7401_t:CDS:1</fullName>
    </submittedName>
</protein>
<keyword evidence="1" id="KW-0812">Transmembrane</keyword>
<keyword evidence="1" id="KW-0472">Membrane</keyword>
<accession>A0A9N9IXP1</accession>
<proteinExistence type="predicted"/>
<gene>
    <name evidence="2" type="ORF">FMOSSE_LOCUS16818</name>
</gene>
<name>A0A9N9IXP1_FUNMO</name>
<sequence length="118" mass="13976">ELFKEKNVETNEAKCLMNELLQIPFIGIQVISNQILVFGIDFFNNSFFRSFKICKYTIPLRISNRKVVEDFLKNSLKVKYYLEEVFNKLVEIRNRIDYLSNRIENERSGSSMSLSTTY</sequence>
<comment type="caution">
    <text evidence="2">The sequence shown here is derived from an EMBL/GenBank/DDBJ whole genome shotgun (WGS) entry which is preliminary data.</text>
</comment>
<reference evidence="2" key="1">
    <citation type="submission" date="2021-06" db="EMBL/GenBank/DDBJ databases">
        <authorList>
            <person name="Kallberg Y."/>
            <person name="Tangrot J."/>
            <person name="Rosling A."/>
        </authorList>
    </citation>
    <scope>NUCLEOTIDE SEQUENCE</scope>
    <source>
        <strain evidence="2">87-6 pot B 2015</strain>
    </source>
</reference>
<keyword evidence="1" id="KW-1133">Transmembrane helix</keyword>
<dbReference type="AlphaFoldDB" id="A0A9N9IXP1"/>
<evidence type="ECO:0000313" key="3">
    <source>
        <dbReference type="Proteomes" id="UP000789375"/>
    </source>
</evidence>